<name>A0AAJ4ZHJ5_PANPU</name>
<reference evidence="2" key="2">
    <citation type="submission" date="2016-11" db="EMBL/GenBank/DDBJ databases">
        <title>Complete Genome Sequencing of Pandoraea pulmonicola DSM 16583.</title>
        <authorList>
            <person name="Chan K.-G."/>
        </authorList>
    </citation>
    <scope>NUCLEOTIDE SEQUENCE</scope>
    <source>
        <strain evidence="2">DSM 16583</strain>
    </source>
</reference>
<organism evidence="3 5">
    <name type="scientific">Pandoraea pulmonicola</name>
    <dbReference type="NCBI Taxonomy" id="93221"/>
    <lineage>
        <taxon>Bacteria</taxon>
        <taxon>Pseudomonadati</taxon>
        <taxon>Pseudomonadota</taxon>
        <taxon>Betaproteobacteria</taxon>
        <taxon>Burkholderiales</taxon>
        <taxon>Burkholderiaceae</taxon>
        <taxon>Pandoraea</taxon>
    </lineage>
</organism>
<dbReference type="RefSeq" id="WP_039411186.1">
    <property type="nucleotide sequence ID" value="NZ_CP010310.2"/>
</dbReference>
<protein>
    <submittedName>
        <fullName evidence="3">Uncharacterized protein</fullName>
    </submittedName>
</protein>
<evidence type="ECO:0000313" key="5">
    <source>
        <dbReference type="Proteomes" id="UP000254589"/>
    </source>
</evidence>
<evidence type="ECO:0000313" key="3">
    <source>
        <dbReference type="EMBL" id="SUD95616.1"/>
    </source>
</evidence>
<dbReference type="AlphaFoldDB" id="A0AAJ4ZHJ5"/>
<proteinExistence type="predicted"/>
<dbReference type="Proteomes" id="UP000035086">
    <property type="component" value="Chromosome"/>
</dbReference>
<evidence type="ECO:0000313" key="4">
    <source>
        <dbReference type="Proteomes" id="UP000035086"/>
    </source>
</evidence>
<sequence>MTISHIDGARIAYHALTTDAVEDATVGHATSETALENKETPLDSTMRMLVEQFKESIFSPDPDDPSSSPKLDLNGGW</sequence>
<accession>A0AAJ4ZHJ5</accession>
<dbReference type="EMBL" id="CP010310">
    <property type="protein sequence ID" value="AJC22371.1"/>
    <property type="molecule type" value="Genomic_DNA"/>
</dbReference>
<reference evidence="3 5" key="3">
    <citation type="submission" date="2018-06" db="EMBL/GenBank/DDBJ databases">
        <authorList>
            <consortium name="Pathogen Informatics"/>
            <person name="Doyle S."/>
        </authorList>
    </citation>
    <scope>NUCLEOTIDE SEQUENCE [LARGE SCALE GENOMIC DNA]</scope>
    <source>
        <strain evidence="3 5">NCTC13159</strain>
    </source>
</reference>
<feature type="region of interest" description="Disordered" evidence="1">
    <location>
        <begin position="54"/>
        <end position="77"/>
    </location>
</feature>
<keyword evidence="4" id="KW-1185">Reference proteome</keyword>
<dbReference type="Proteomes" id="UP000254589">
    <property type="component" value="Unassembled WGS sequence"/>
</dbReference>
<reference evidence="4" key="1">
    <citation type="submission" date="2014-12" db="EMBL/GenBank/DDBJ databases">
        <title>Complete Genome Sequencing of Pandoraea pulmonicola DSM 16583.</title>
        <authorList>
            <person name="Chan K.-G."/>
        </authorList>
    </citation>
    <scope>NUCLEOTIDE SEQUENCE [LARGE SCALE GENOMIC DNA]</scope>
    <source>
        <strain evidence="4">DSM 16583</strain>
    </source>
</reference>
<gene>
    <name evidence="3" type="ORF">NCTC13159_05088</name>
    <name evidence="2" type="ORF">RO07_21190</name>
</gene>
<dbReference type="EMBL" id="UGSJ01000002">
    <property type="protein sequence ID" value="SUD95616.1"/>
    <property type="molecule type" value="Genomic_DNA"/>
</dbReference>
<evidence type="ECO:0000256" key="1">
    <source>
        <dbReference type="SAM" id="MobiDB-lite"/>
    </source>
</evidence>
<dbReference type="KEGG" id="ppul:RO07_21190"/>
<evidence type="ECO:0000313" key="2">
    <source>
        <dbReference type="EMBL" id="AJC22371.1"/>
    </source>
</evidence>